<dbReference type="Pfam" id="PF00419">
    <property type="entry name" value="Fimbrial"/>
    <property type="match status" value="1"/>
</dbReference>
<name>A0A3V7B5G1_SALER</name>
<dbReference type="InterPro" id="IPR036937">
    <property type="entry name" value="Adhesion_dom_fimbrial_sf"/>
</dbReference>
<dbReference type="GO" id="GO:0009289">
    <property type="term" value="C:pilus"/>
    <property type="evidence" value="ECO:0007669"/>
    <property type="project" value="InterPro"/>
</dbReference>
<reference evidence="3" key="1">
    <citation type="submission" date="2018-08" db="EMBL/GenBank/DDBJ databases">
        <authorList>
            <consortium name="GenomeTrakr network: Whole genome sequencing for foodborne pathogen traceback"/>
        </authorList>
    </citation>
    <scope>NUCLEOTIDE SEQUENCE [LARGE SCALE GENOMIC DNA]</scope>
    <source>
        <strain evidence="3">FLUFL-1338</strain>
        <strain evidence="2">FLUFL-367</strain>
    </source>
</reference>
<dbReference type="Gene3D" id="2.60.40.1090">
    <property type="entry name" value="Fimbrial-type adhesion domain"/>
    <property type="match status" value="1"/>
</dbReference>
<evidence type="ECO:0000313" key="3">
    <source>
        <dbReference type="EMBL" id="MIK94971.1"/>
    </source>
</evidence>
<evidence type="ECO:0000259" key="1">
    <source>
        <dbReference type="Pfam" id="PF00419"/>
    </source>
</evidence>
<proteinExistence type="predicted"/>
<feature type="domain" description="Fimbrial-type adhesion" evidence="1">
    <location>
        <begin position="162"/>
        <end position="337"/>
    </location>
</feature>
<sequence length="338" mass="36030">MNLKLPASVSIQPGMDAIPPVPPVTVKYKCFDPDGSDSVTRTASIVILSDAFNLIKSLQSLGLTLTIDVTSNGVKSKSWVFGKKDGTTPPDNISVGSSYTEKTGTGDMTMTINATLSRDSSEKTSPGFYAIPALSAFKLVPVYGLLSGLQLNTPAIRIQYVPTCFVQTRLSTNNVNFGPVLTTDVDSNFDRQIPFTITASVNENCNEGKFGNLQTGYTPHFSESAATKTYYLDLPLKVSFILINGGVVCSGGKSVCLYKEGGISDKNGLQLEINAPGGNPVTFNEASLPVNKFGNFQGSEGGGTWNIINSYQAVLSSTGEQVKTGKYSAQVTVKVDYY</sequence>
<organism evidence="3">
    <name type="scientific">Salmonella enterica</name>
    <name type="common">Salmonella choleraesuis</name>
    <dbReference type="NCBI Taxonomy" id="28901"/>
    <lineage>
        <taxon>Bacteria</taxon>
        <taxon>Pseudomonadati</taxon>
        <taxon>Pseudomonadota</taxon>
        <taxon>Gammaproteobacteria</taxon>
        <taxon>Enterobacterales</taxon>
        <taxon>Enterobacteriaceae</taxon>
        <taxon>Salmonella</taxon>
    </lineage>
</organism>
<dbReference type="GO" id="GO:0007155">
    <property type="term" value="P:cell adhesion"/>
    <property type="evidence" value="ECO:0007669"/>
    <property type="project" value="InterPro"/>
</dbReference>
<dbReference type="EMBL" id="AAACVH010000034">
    <property type="protein sequence ID" value="EAA8666978.1"/>
    <property type="molecule type" value="Genomic_DNA"/>
</dbReference>
<protein>
    <recommendedName>
        <fullName evidence="1">Fimbrial-type adhesion domain-containing protein</fullName>
    </recommendedName>
</protein>
<dbReference type="SUPFAM" id="SSF49401">
    <property type="entry name" value="Bacterial adhesins"/>
    <property type="match status" value="1"/>
</dbReference>
<dbReference type="InterPro" id="IPR000259">
    <property type="entry name" value="Adhesion_dom_fimbrial"/>
</dbReference>
<dbReference type="AlphaFoldDB" id="A0A3V7B5G1"/>
<evidence type="ECO:0000313" key="2">
    <source>
        <dbReference type="EMBL" id="EAA8666978.1"/>
    </source>
</evidence>
<dbReference type="InterPro" id="IPR008966">
    <property type="entry name" value="Adhesion_dom_sf"/>
</dbReference>
<dbReference type="Proteomes" id="UP000885283">
    <property type="component" value="Unassembled WGS sequence"/>
</dbReference>
<accession>A0A3V7B5G1</accession>
<gene>
    <name evidence="3" type="ORF">KO51_26755</name>
    <name evidence="2" type="ORF">NL99_18760</name>
</gene>
<dbReference type="Proteomes" id="UP000839834">
    <property type="component" value="Unassembled WGS sequence"/>
</dbReference>
<comment type="caution">
    <text evidence="3">The sequence shown here is derived from an EMBL/GenBank/DDBJ whole genome shotgun (WGS) entry which is preliminary data.</text>
</comment>
<dbReference type="EMBL" id="RSMR01000055">
    <property type="protein sequence ID" value="MIK94971.1"/>
    <property type="molecule type" value="Genomic_DNA"/>
</dbReference>